<protein>
    <submittedName>
        <fullName evidence="6">SMC-Scp complex subunit ScpB</fullName>
    </submittedName>
</protein>
<dbReference type="RefSeq" id="WP_083237050.1">
    <property type="nucleotide sequence ID" value="NZ_CP011940.1"/>
</dbReference>
<keyword evidence="2" id="KW-0132">Cell division</keyword>
<organism evidence="6 7">
    <name type="scientific">Megasphaera hexanoica</name>
    <dbReference type="NCBI Taxonomy" id="1675036"/>
    <lineage>
        <taxon>Bacteria</taxon>
        <taxon>Bacillati</taxon>
        <taxon>Bacillota</taxon>
        <taxon>Negativicutes</taxon>
        <taxon>Veillonellales</taxon>
        <taxon>Veillonellaceae</taxon>
        <taxon>Megasphaera</taxon>
    </lineage>
</organism>
<sequence length="214" mass="23793">MEMQHPCDISRMEHHEPTAVLEALLFLSGQPLSLPDLCAHTGWGKDKAEQTARTLAAILRDEKRGLTLIQVAGGYQLVTRPELHDELQWVHKTTTELSPMALEVLAIVAFRQPVTRADIEKIRGVSSERLVASLLQQGLIRDLGRKDTPGRPIIYGTSAYFLECIGMDSLSDLARQVPKELLQDQETDGETIETVKENVSTEAEHEGTLTKSNE</sequence>
<proteinExistence type="predicted"/>
<evidence type="ECO:0000256" key="3">
    <source>
        <dbReference type="ARBA" id="ARBA00022829"/>
    </source>
</evidence>
<dbReference type="Gene3D" id="1.10.10.10">
    <property type="entry name" value="Winged helix-like DNA-binding domain superfamily/Winged helix DNA-binding domain"/>
    <property type="match status" value="2"/>
</dbReference>
<reference evidence="6 7" key="1">
    <citation type="submission" date="2020-04" db="EMBL/GenBank/DDBJ databases">
        <authorList>
            <person name="Hitch T.C.A."/>
            <person name="Wylensek D."/>
            <person name="Clavel T."/>
        </authorList>
    </citation>
    <scope>NUCLEOTIDE SEQUENCE [LARGE SCALE GENOMIC DNA]</scope>
    <source>
        <strain evidence="6 7">Oil-RF-744-FAT-WT-6-1</strain>
    </source>
</reference>
<dbReference type="AlphaFoldDB" id="A0A848BQI2"/>
<dbReference type="Pfam" id="PF04079">
    <property type="entry name" value="SMC_ScpB"/>
    <property type="match status" value="1"/>
</dbReference>
<dbReference type="InterPro" id="IPR005234">
    <property type="entry name" value="ScpB_csome_segregation"/>
</dbReference>
<keyword evidence="8" id="KW-1185">Reference proteome</keyword>
<dbReference type="PANTHER" id="PTHR34298">
    <property type="entry name" value="SEGREGATION AND CONDENSATION PROTEIN B"/>
    <property type="match status" value="1"/>
</dbReference>
<keyword evidence="3" id="KW-0159">Chromosome partition</keyword>
<dbReference type="EMBL" id="JABAFG010000012">
    <property type="protein sequence ID" value="NME28591.1"/>
    <property type="molecule type" value="Genomic_DNA"/>
</dbReference>
<evidence type="ECO:0000313" key="6">
    <source>
        <dbReference type="EMBL" id="NME28591.1"/>
    </source>
</evidence>
<gene>
    <name evidence="6" type="primary">scpB</name>
    <name evidence="5" type="ORF">ACGTZG_10870</name>
    <name evidence="6" type="ORF">HF872_08150</name>
</gene>
<dbReference type="OrthoDB" id="9806226at2"/>
<dbReference type="GO" id="GO:0051301">
    <property type="term" value="P:cell division"/>
    <property type="evidence" value="ECO:0007669"/>
    <property type="project" value="UniProtKB-KW"/>
</dbReference>
<dbReference type="GO" id="GO:0051304">
    <property type="term" value="P:chromosome separation"/>
    <property type="evidence" value="ECO:0007669"/>
    <property type="project" value="InterPro"/>
</dbReference>
<dbReference type="EMBL" id="JBIEKR010000009">
    <property type="protein sequence ID" value="MFG6273689.1"/>
    <property type="molecule type" value="Genomic_DNA"/>
</dbReference>
<keyword evidence="1" id="KW-0963">Cytoplasm</keyword>
<dbReference type="NCBIfam" id="TIGR00281">
    <property type="entry name" value="SMC-Scp complex subunit ScpB"/>
    <property type="match status" value="1"/>
</dbReference>
<dbReference type="InterPro" id="IPR036390">
    <property type="entry name" value="WH_DNA-bd_sf"/>
</dbReference>
<evidence type="ECO:0000313" key="7">
    <source>
        <dbReference type="Proteomes" id="UP000591071"/>
    </source>
</evidence>
<reference evidence="5 8" key="2">
    <citation type="submission" date="2024-10" db="EMBL/GenBank/DDBJ databases">
        <authorList>
            <person name="Sang B.-I."/>
            <person name="Prabhaharan D."/>
        </authorList>
    </citation>
    <scope>NUCLEOTIDE SEQUENCE [LARGE SCALE GENOMIC DNA]</scope>
    <source>
        <strain evidence="5 8">MH</strain>
    </source>
</reference>
<dbReference type="InterPro" id="IPR036388">
    <property type="entry name" value="WH-like_DNA-bd_sf"/>
</dbReference>
<evidence type="ECO:0000313" key="5">
    <source>
        <dbReference type="EMBL" id="MFG6273689.1"/>
    </source>
</evidence>
<dbReference type="SUPFAM" id="SSF46785">
    <property type="entry name" value="Winged helix' DNA-binding domain"/>
    <property type="match status" value="2"/>
</dbReference>
<name>A0A848BQI2_9FIRM</name>
<comment type="caution">
    <text evidence="6">The sequence shown here is derived from an EMBL/GenBank/DDBJ whole genome shotgun (WGS) entry which is preliminary data.</text>
</comment>
<evidence type="ECO:0000256" key="2">
    <source>
        <dbReference type="ARBA" id="ARBA00022618"/>
    </source>
</evidence>
<dbReference type="Proteomes" id="UP001605989">
    <property type="component" value="Unassembled WGS sequence"/>
</dbReference>
<dbReference type="PANTHER" id="PTHR34298:SF2">
    <property type="entry name" value="SEGREGATION AND CONDENSATION PROTEIN B"/>
    <property type="match status" value="1"/>
</dbReference>
<dbReference type="Proteomes" id="UP000591071">
    <property type="component" value="Unassembled WGS sequence"/>
</dbReference>
<evidence type="ECO:0000313" key="8">
    <source>
        <dbReference type="Proteomes" id="UP001605989"/>
    </source>
</evidence>
<accession>A0A848BQI2</accession>
<keyword evidence="4" id="KW-0131">Cell cycle</keyword>
<evidence type="ECO:0000256" key="4">
    <source>
        <dbReference type="ARBA" id="ARBA00023306"/>
    </source>
</evidence>
<dbReference type="PIRSF" id="PIRSF019345">
    <property type="entry name" value="ScpB"/>
    <property type="match status" value="1"/>
</dbReference>
<evidence type="ECO:0000256" key="1">
    <source>
        <dbReference type="ARBA" id="ARBA00022490"/>
    </source>
</evidence>